<proteinExistence type="inferred from homology"/>
<keyword evidence="4 7" id="KW-1133">Transmembrane helix</keyword>
<sequence>MTNHKLIHMVTRRYLLKNRKRSLVSLIGIVLMTLLMTCVFVGKDTLITHLTRSGESEYGKWDLVGYDLSEQGYRKLLETISSQEIALSTDNYYSDFTETGNPNRPFISVRRYSQSAFDWHRIRLVTGHLPEKEGEVVLSQAVLDEGSKVAIGDELSVSTYRRYLDNKGSTELVFPFINLTLPAMTKTELPRHFAYFGNDSSFPKEYSEVHEETGFESRYRVVGFIEPPSEEIGAAYTALAFLGEGSFPTKDVEVNVSFNLEDTSQVASLRERLGELGVKTVETNNNVLALKGASTDTTINGIVIFAQLFFTLLISGVSIVLIYNLFNLSYDERLRYLSLLTSVGATRKQRRASVYYEAFLLVLLALPLGIILGLGVIYFALKVISPSLLSLFAVKKGVTLLLVVTWQSLIWIIVATAITVFVAAYLPARKMAKQVPLEGLRSTFSPKKSRKKKQVRRLSGAETLLARGFLRYQNHQGKSIVRALAAFVAILLITGYGAQAMLSAVDYKLVQSSTFDFPNRGDWDYHLMGHGDGVALSNQIAKELVQTEGVSNVDVVNYSMFSGQLQAEDMSDDYHRAVYNVLREFYDENWTYDDYWKQYPDKARQYFLSLVSFDDKVFEEMVKAVGGKWDKSENYPIILYQNGEISTTNNNVWQKEARHYRFFEIEQMVKKTLGQELTASFLMDVIEEKGIRGEFQLTVVGLGNKDSLSSWISVHDSQPWVIMPQSAFEKLYQATNNHLYYEQSISFNADKTNRVAKSRVKQLKMLTVEGIQFLEGDLVAVKNYVSNLTTVIRIVMISFVLLTSLICLLNVYNAVAGLMVTRRQNFVILRSLGMTSQQLATMIRREFYVLFAKSLLVGLPLSGLACWLINWGVVQRFGYFKVILPVYFWLSILICYALVLLLVQLLIVRENKRSLIDDIRRETV</sequence>
<evidence type="ECO:0000256" key="5">
    <source>
        <dbReference type="ARBA" id="ARBA00023136"/>
    </source>
</evidence>
<evidence type="ECO:0000256" key="1">
    <source>
        <dbReference type="ARBA" id="ARBA00004651"/>
    </source>
</evidence>
<comment type="subcellular location">
    <subcellularLocation>
        <location evidence="1">Cell membrane</location>
        <topology evidence="1">Multi-pass membrane protein</topology>
    </subcellularLocation>
</comment>
<feature type="transmembrane region" description="Helical" evidence="7">
    <location>
        <begin position="794"/>
        <end position="820"/>
    </location>
</feature>
<dbReference type="GO" id="GO:0022857">
    <property type="term" value="F:transmembrane transporter activity"/>
    <property type="evidence" value="ECO:0007669"/>
    <property type="project" value="TreeGrafter"/>
</dbReference>
<evidence type="ECO:0000313" key="9">
    <source>
        <dbReference type="EMBL" id="RLY03223.1"/>
    </source>
</evidence>
<comment type="caution">
    <text evidence="9">The sequence shown here is derived from an EMBL/GenBank/DDBJ whole genome shotgun (WGS) entry which is preliminary data.</text>
</comment>
<evidence type="ECO:0000256" key="2">
    <source>
        <dbReference type="ARBA" id="ARBA00022475"/>
    </source>
</evidence>
<comment type="similarity">
    <text evidence="6">Belongs to the ABC-4 integral membrane protein family.</text>
</comment>
<dbReference type="AlphaFoldDB" id="A0A3L9DT86"/>
<name>A0A3L9DT86_9STRE</name>
<keyword evidence="5 7" id="KW-0472">Membrane</keyword>
<dbReference type="PANTHER" id="PTHR30572:SF4">
    <property type="entry name" value="ABC TRANSPORTER PERMEASE YTRF"/>
    <property type="match status" value="1"/>
</dbReference>
<feature type="domain" description="ABC3 transporter permease C-terminal" evidence="8">
    <location>
        <begin position="797"/>
        <end position="905"/>
    </location>
</feature>
<organism evidence="9 10">
    <name type="scientific">Streptococcus hillyeri</name>
    <dbReference type="NCBI Taxonomy" id="2282420"/>
    <lineage>
        <taxon>Bacteria</taxon>
        <taxon>Bacillati</taxon>
        <taxon>Bacillota</taxon>
        <taxon>Bacilli</taxon>
        <taxon>Lactobacillales</taxon>
        <taxon>Streptococcaceae</taxon>
        <taxon>Streptococcus</taxon>
    </lineage>
</organism>
<evidence type="ECO:0000256" key="4">
    <source>
        <dbReference type="ARBA" id="ARBA00022989"/>
    </source>
</evidence>
<evidence type="ECO:0000256" key="7">
    <source>
        <dbReference type="SAM" id="Phobius"/>
    </source>
</evidence>
<dbReference type="Proteomes" id="UP000279194">
    <property type="component" value="Unassembled WGS sequence"/>
</dbReference>
<dbReference type="EMBL" id="RCVM01000009">
    <property type="protein sequence ID" value="RLY03223.1"/>
    <property type="molecule type" value="Genomic_DNA"/>
</dbReference>
<dbReference type="InterPro" id="IPR050250">
    <property type="entry name" value="Macrolide_Exporter_MacB"/>
</dbReference>
<feature type="transmembrane region" description="Helical" evidence="7">
    <location>
        <begin position="21"/>
        <end position="42"/>
    </location>
</feature>
<evidence type="ECO:0000313" key="10">
    <source>
        <dbReference type="Proteomes" id="UP000279194"/>
    </source>
</evidence>
<feature type="transmembrane region" description="Helical" evidence="7">
    <location>
        <begin position="480"/>
        <end position="502"/>
    </location>
</feature>
<dbReference type="Pfam" id="PF02687">
    <property type="entry name" value="FtsX"/>
    <property type="match status" value="2"/>
</dbReference>
<evidence type="ECO:0000256" key="6">
    <source>
        <dbReference type="ARBA" id="ARBA00038076"/>
    </source>
</evidence>
<dbReference type="GO" id="GO:0005886">
    <property type="term" value="C:plasma membrane"/>
    <property type="evidence" value="ECO:0007669"/>
    <property type="project" value="UniProtKB-SubCell"/>
</dbReference>
<keyword evidence="10" id="KW-1185">Reference proteome</keyword>
<dbReference type="RefSeq" id="WP_121835433.1">
    <property type="nucleotide sequence ID" value="NZ_CP163513.1"/>
</dbReference>
<protein>
    <submittedName>
        <fullName evidence="9">ABC transporter permease</fullName>
    </submittedName>
</protein>
<feature type="transmembrane region" description="Helical" evidence="7">
    <location>
        <begin position="886"/>
        <end position="908"/>
    </location>
</feature>
<feature type="transmembrane region" description="Helical" evidence="7">
    <location>
        <begin position="358"/>
        <end position="381"/>
    </location>
</feature>
<feature type="transmembrane region" description="Helical" evidence="7">
    <location>
        <begin position="304"/>
        <end position="326"/>
    </location>
</feature>
<accession>A0A3L9DT86</accession>
<reference evidence="9 10" key="1">
    <citation type="submission" date="2018-10" db="EMBL/GenBank/DDBJ databases">
        <title>Streptococcus hillyeri sp. nov., isolated from equine tracheal sample.</title>
        <authorList>
            <person name="Macfadyen A.C."/>
            <person name="Waller A."/>
            <person name="Paterson G.K."/>
        </authorList>
    </citation>
    <scope>NUCLEOTIDE SEQUENCE [LARGE SCALE GENOMIC DNA]</scope>
    <source>
        <strain evidence="9 10">28462</strain>
    </source>
</reference>
<dbReference type="OrthoDB" id="9793166at2"/>
<feature type="transmembrane region" description="Helical" evidence="7">
    <location>
        <begin position="401"/>
        <end position="426"/>
    </location>
</feature>
<dbReference type="PANTHER" id="PTHR30572">
    <property type="entry name" value="MEMBRANE COMPONENT OF TRANSPORTER-RELATED"/>
    <property type="match status" value="1"/>
</dbReference>
<keyword evidence="3 7" id="KW-0812">Transmembrane</keyword>
<evidence type="ECO:0000256" key="3">
    <source>
        <dbReference type="ARBA" id="ARBA00022692"/>
    </source>
</evidence>
<feature type="transmembrane region" description="Helical" evidence="7">
    <location>
        <begin position="847"/>
        <end position="874"/>
    </location>
</feature>
<gene>
    <name evidence="9" type="ORF">EAF07_05445</name>
</gene>
<feature type="domain" description="ABC3 transporter permease C-terminal" evidence="8">
    <location>
        <begin position="309"/>
        <end position="435"/>
    </location>
</feature>
<dbReference type="InterPro" id="IPR003838">
    <property type="entry name" value="ABC3_permease_C"/>
</dbReference>
<keyword evidence="2" id="KW-1003">Cell membrane</keyword>
<evidence type="ECO:0000259" key="8">
    <source>
        <dbReference type="Pfam" id="PF02687"/>
    </source>
</evidence>